<reference evidence="2" key="1">
    <citation type="submission" date="2023-07" db="EMBL/GenBank/DDBJ databases">
        <title>Chryseobacterium sp. strain PBS4-4 Genome sequencing and assembly.</title>
        <authorList>
            <person name="Jung Y."/>
        </authorList>
    </citation>
    <scope>NUCLEOTIDE SEQUENCE [LARGE SCALE GENOMIC DNA]</scope>
    <source>
        <strain evidence="2">PBS4-4</strain>
    </source>
</reference>
<evidence type="ECO:0000313" key="2">
    <source>
        <dbReference type="Proteomes" id="UP001208649"/>
    </source>
</evidence>
<sequence>MKIKYTLLFFLIISNFNFYYSQCSASTNDCDGDGILNAVDLDDDNDGIFDVDESTCTGQFDAGWFSNSPSGTQNQDGVWSNAPAGSPTYGGAHNNAVVQSAAPFTFGTGLTATSNGNSWFLTNVENTSFPTAKTDNDYVQYAFTTPSSLSAGTVIRKIGFGKTNRESNYKISVEISSDGFATAANTKLLLRDLEIISDGSSSYNYVSVPSGKVTPKLLLPSTTYTFRVYVYGTPLNTSIAHYDDFQFGTCVPVTKDTDNDGIPDFQDLDSDGDGCFDAIEGGGNVEQNQINAQGRIVGSVDAEGVPELVNLGGLADVNNDQGQSVNNSANNAVNDCRDTDGDGVADINDVDNDNDGITDADECGPALNTLESGGTFGQTTTYRDFTVPPNPPLNGYSYGSSGTISSPGQYVITSANNSNNIHPFHWKNLYGHTTGDLTDAYLAVNGSTTIATFYRQDLVPLQTNTLYRVSLWAINAITVTTPYNNSPANLRVRVFRNSDNVMVADYSTGDMYARVAPAGTIIRPLHWREAAGTFNSGNETSFRLEVSNISISSFDNDFAIDDITIRQAVCADSDNDGIPNSLEFDSDNDGCPDSIEGGANINYPNLNSNNSISGTVSPGGLPNQVPGGQSIGSSANSAVNICVCYKPGITAGAPILDSKHGITSLGRAGANNSNWPMVRKGAWSVLESKTKGFVPNRLTSSEIAAIPAGNLLEGMMVYNITLDCLQVYFTGTSSGWKCLNNQSCPDVN</sequence>
<comment type="caution">
    <text evidence="1">The sequence shown here is derived from an EMBL/GenBank/DDBJ whole genome shotgun (WGS) entry which is preliminary data.</text>
</comment>
<dbReference type="EMBL" id="JAOTEM010000004">
    <property type="protein sequence ID" value="MCU7618435.1"/>
    <property type="molecule type" value="Genomic_DNA"/>
</dbReference>
<accession>A0ABT2W8W7</accession>
<gene>
    <name evidence="1" type="ORF">NZ698_14640</name>
</gene>
<dbReference type="SUPFAM" id="SSF103647">
    <property type="entry name" value="TSP type-3 repeat"/>
    <property type="match status" value="1"/>
</dbReference>
<evidence type="ECO:0008006" key="3">
    <source>
        <dbReference type="Google" id="ProtNLM"/>
    </source>
</evidence>
<evidence type="ECO:0000313" key="1">
    <source>
        <dbReference type="EMBL" id="MCU7618435.1"/>
    </source>
</evidence>
<keyword evidence="2" id="KW-1185">Reference proteome</keyword>
<organism evidence="1 2">
    <name type="scientific">Chryseobacterium edaphi</name>
    <dbReference type="NCBI Taxonomy" id="2976532"/>
    <lineage>
        <taxon>Bacteria</taxon>
        <taxon>Pseudomonadati</taxon>
        <taxon>Bacteroidota</taxon>
        <taxon>Flavobacteriia</taxon>
        <taxon>Flavobacteriales</taxon>
        <taxon>Weeksellaceae</taxon>
        <taxon>Chryseobacterium group</taxon>
        <taxon>Chryseobacterium</taxon>
    </lineage>
</organism>
<dbReference type="Proteomes" id="UP001208649">
    <property type="component" value="Unassembled WGS sequence"/>
</dbReference>
<proteinExistence type="predicted"/>
<dbReference type="InterPro" id="IPR028974">
    <property type="entry name" value="TSP_type-3_rpt"/>
</dbReference>
<protein>
    <recommendedName>
        <fullName evidence="3">MAM domain-containing protein</fullName>
    </recommendedName>
</protein>
<dbReference type="RefSeq" id="WP_263003951.1">
    <property type="nucleotide sequence ID" value="NZ_JAOTEM010000004.1"/>
</dbReference>
<name>A0ABT2W8W7_9FLAO</name>